<dbReference type="Pfam" id="PF19952">
    <property type="entry name" value="DUF6414"/>
    <property type="match status" value="1"/>
</dbReference>
<dbReference type="Proteomes" id="UP000186895">
    <property type="component" value="Unassembled WGS sequence"/>
</dbReference>
<name>A0A1N6Q3E0_9GAMM</name>
<protein>
    <submittedName>
        <fullName evidence="1">Uncharacterized protein</fullName>
    </submittedName>
</protein>
<dbReference type="InterPro" id="IPR045633">
    <property type="entry name" value="DUF6414"/>
</dbReference>
<evidence type="ECO:0000313" key="1">
    <source>
        <dbReference type="EMBL" id="SIQ11204.1"/>
    </source>
</evidence>
<gene>
    <name evidence="1" type="ORF">SAMN05421647_102232</name>
</gene>
<reference evidence="1 2" key="1">
    <citation type="submission" date="2017-01" db="EMBL/GenBank/DDBJ databases">
        <authorList>
            <person name="Mah S.A."/>
            <person name="Swanson W.J."/>
            <person name="Moy G.W."/>
            <person name="Vacquier V.D."/>
        </authorList>
    </citation>
    <scope>NUCLEOTIDE SEQUENCE [LARGE SCALE GENOMIC DNA]</scope>
    <source>
        <strain evidence="1 2">DSM 7027</strain>
    </source>
</reference>
<keyword evidence="2" id="KW-1185">Reference proteome</keyword>
<dbReference type="EMBL" id="FTMN01000002">
    <property type="protein sequence ID" value="SIQ11204.1"/>
    <property type="molecule type" value="Genomic_DNA"/>
</dbReference>
<organism evidence="1 2">
    <name type="scientific">Marinobacterium stanieri</name>
    <dbReference type="NCBI Taxonomy" id="49186"/>
    <lineage>
        <taxon>Bacteria</taxon>
        <taxon>Pseudomonadati</taxon>
        <taxon>Pseudomonadota</taxon>
        <taxon>Gammaproteobacteria</taxon>
        <taxon>Oceanospirillales</taxon>
        <taxon>Oceanospirillaceae</taxon>
        <taxon>Marinobacterium</taxon>
    </lineage>
</organism>
<sequence length="311" mass="35658">MIKNFLYLDEDKMYSLSSQIFEGVTEYVLKEVAEEKEEGEQQKGPVGSGKILADAMISRGSSTEKKFLHDYSFTLFEKYLEEDNRVLSLSDDSVRLGDLESSMNDYSFIKIKSKAVFNDVNKITEMFSEFNKIGEALAHANIFEQQNILNQEIELLKQAGKQNMVKAKTAELKKLSNLSDRAKQMGLYHDQKFLDNLSLMTKYGFSDQFEVSQKLGDGLFTSCLKRNFLRENEDLLVKKYSRKTVRDVTVFGIVSQDLNDPRAEIDEKNDFDNLKQAILNLIEHVTNIEKSISGKQKNEIVIDPIAVYFDI</sequence>
<dbReference type="AlphaFoldDB" id="A0A1N6Q3E0"/>
<dbReference type="RefSeq" id="WP_076461615.1">
    <property type="nucleotide sequence ID" value="NZ_FTMN01000002.1"/>
</dbReference>
<evidence type="ECO:0000313" key="2">
    <source>
        <dbReference type="Proteomes" id="UP000186895"/>
    </source>
</evidence>
<accession>A0A1N6Q3E0</accession>
<proteinExistence type="predicted"/>